<dbReference type="EMBL" id="JBEFKJ010000010">
    <property type="protein sequence ID" value="KAL2043714.1"/>
    <property type="molecule type" value="Genomic_DNA"/>
</dbReference>
<name>A0ABR4AG94_9LECA</name>
<dbReference type="Proteomes" id="UP001590950">
    <property type="component" value="Unassembled WGS sequence"/>
</dbReference>
<organism evidence="1 2">
    <name type="scientific">Stereocaulon virgatum</name>
    <dbReference type="NCBI Taxonomy" id="373712"/>
    <lineage>
        <taxon>Eukaryota</taxon>
        <taxon>Fungi</taxon>
        <taxon>Dikarya</taxon>
        <taxon>Ascomycota</taxon>
        <taxon>Pezizomycotina</taxon>
        <taxon>Lecanoromycetes</taxon>
        <taxon>OSLEUM clade</taxon>
        <taxon>Lecanoromycetidae</taxon>
        <taxon>Lecanorales</taxon>
        <taxon>Lecanorineae</taxon>
        <taxon>Stereocaulaceae</taxon>
        <taxon>Stereocaulon</taxon>
    </lineage>
</organism>
<gene>
    <name evidence="1" type="ORF">N7G274_003233</name>
</gene>
<evidence type="ECO:0000313" key="2">
    <source>
        <dbReference type="Proteomes" id="UP001590950"/>
    </source>
</evidence>
<reference evidence="1 2" key="1">
    <citation type="submission" date="2024-09" db="EMBL/GenBank/DDBJ databases">
        <title>Rethinking Asexuality: The Enigmatic Case of Functional Sexual Genes in Lepraria (Stereocaulaceae).</title>
        <authorList>
            <person name="Doellman M."/>
            <person name="Sun Y."/>
            <person name="Barcenas-Pena A."/>
            <person name="Lumbsch H.T."/>
            <person name="Grewe F."/>
        </authorList>
    </citation>
    <scope>NUCLEOTIDE SEQUENCE [LARGE SCALE GENOMIC DNA]</scope>
    <source>
        <strain evidence="1 2">Mercado 3170</strain>
    </source>
</reference>
<sequence>MLFPNLSLPKENDLEEPLRYSRELLGWSGIRHQQLSTLLHQRTPAVIPLQAQAQHDSSNMGCNNSQPTPPLPCNKLRSPGPQDITLLTKSAFTSTTTVHMRNPPKRKAQETRSMNMAGHEVGIVADRLDSLTWWRILGPRDPCLWEGAGAQLLRIKSLRGVEGAPTTSYDGCYETCCIHTWVA</sequence>
<accession>A0ABR4AG94</accession>
<keyword evidence="2" id="KW-1185">Reference proteome</keyword>
<proteinExistence type="predicted"/>
<protein>
    <submittedName>
        <fullName evidence="1">Uncharacterized protein</fullName>
    </submittedName>
</protein>
<evidence type="ECO:0000313" key="1">
    <source>
        <dbReference type="EMBL" id="KAL2043714.1"/>
    </source>
</evidence>
<comment type="caution">
    <text evidence="1">The sequence shown here is derived from an EMBL/GenBank/DDBJ whole genome shotgun (WGS) entry which is preliminary data.</text>
</comment>